<gene>
    <name evidence="1" type="ORF">PaMx28_68</name>
</gene>
<dbReference type="InterPro" id="IPR027417">
    <property type="entry name" value="P-loop_NTPase"/>
</dbReference>
<proteinExistence type="predicted"/>
<organism evidence="1 2">
    <name type="scientific">Pseudomonas phage PaMx28</name>
    <dbReference type="NCBI Taxonomy" id="1175659"/>
    <lineage>
        <taxon>Viruses</taxon>
        <taxon>Duplodnaviria</taxon>
        <taxon>Heunggongvirae</taxon>
        <taxon>Uroviricota</taxon>
        <taxon>Caudoviricetes</taxon>
        <taxon>Mesyanzhinovviridae</taxon>
        <taxon>Bradleyvirinae</taxon>
        <taxon>Pamexvirus</taxon>
        <taxon>Pamexvirus PaMx28</taxon>
    </lineage>
</organism>
<reference evidence="1 2" key="1">
    <citation type="journal article" date="2012" name="Appl. Environ. Microbiol.">
        <title>High Diversity and Novel Species of Pseudomonas aeruginosa Bacteriophages.</title>
        <authorList>
            <person name="Sepulveda-Robles O."/>
            <person name="Kameyama L."/>
            <person name="Guarneros G."/>
        </authorList>
    </citation>
    <scope>NUCLEOTIDE SEQUENCE [LARGE SCALE GENOMIC DNA]</scope>
</reference>
<dbReference type="KEGG" id="vg:26637118"/>
<evidence type="ECO:0000313" key="1">
    <source>
        <dbReference type="EMBL" id="ALH23668.1"/>
    </source>
</evidence>
<evidence type="ECO:0000313" key="2">
    <source>
        <dbReference type="Proteomes" id="UP000203193"/>
    </source>
</evidence>
<dbReference type="GeneID" id="26637118"/>
<protein>
    <submittedName>
        <fullName evidence="1">Putative nucleotide triphosphate hydrolase</fullName>
    </submittedName>
</protein>
<dbReference type="RefSeq" id="YP_009210680.1">
    <property type="nucleotide sequence ID" value="NC_028931.1"/>
</dbReference>
<name>A0A0S0N575_9CAUD</name>
<accession>A0A0S0N575</accession>
<dbReference type="Proteomes" id="UP000203193">
    <property type="component" value="Segment"/>
</dbReference>
<dbReference type="GO" id="GO:0016787">
    <property type="term" value="F:hydrolase activity"/>
    <property type="evidence" value="ECO:0007669"/>
    <property type="project" value="UniProtKB-KW"/>
</dbReference>
<dbReference type="EMBL" id="JQ067089">
    <property type="protein sequence ID" value="ALH23668.1"/>
    <property type="molecule type" value="Genomic_DNA"/>
</dbReference>
<dbReference type="SUPFAM" id="SSF52540">
    <property type="entry name" value="P-loop containing nucleoside triphosphate hydrolases"/>
    <property type="match status" value="1"/>
</dbReference>
<sequence>MTVLDFIVVALPRSGTTWAANWLTTDQVHCVHDPLYTVHYSDWDEQLPARAPGRPVGVSCTGAWRWADWLNAHPARKLVLHRDVGEVIESMKAIGLPPVSPGDAAALDRVIGLHLPFEDLFDPIGARAAWEYLVPSVPFNEARHRELVDIEMQPKFSGLTIDPKVTRRLMSELERIAGGW</sequence>
<keyword evidence="2" id="KW-1185">Reference proteome</keyword>
<dbReference type="OrthoDB" id="15949at10239"/>
<keyword evidence="1" id="KW-0378">Hydrolase</keyword>